<keyword evidence="2" id="KW-0808">Transferase</keyword>
<evidence type="ECO:0000313" key="4">
    <source>
        <dbReference type="EMBL" id="KAG6510614.1"/>
    </source>
</evidence>
<gene>
    <name evidence="4" type="ORF">ZIOFF_028639</name>
</gene>
<organism evidence="4 5">
    <name type="scientific">Zingiber officinale</name>
    <name type="common">Ginger</name>
    <name type="synonym">Amomum zingiber</name>
    <dbReference type="NCBI Taxonomy" id="94328"/>
    <lineage>
        <taxon>Eukaryota</taxon>
        <taxon>Viridiplantae</taxon>
        <taxon>Streptophyta</taxon>
        <taxon>Embryophyta</taxon>
        <taxon>Tracheophyta</taxon>
        <taxon>Spermatophyta</taxon>
        <taxon>Magnoliopsida</taxon>
        <taxon>Liliopsida</taxon>
        <taxon>Zingiberales</taxon>
        <taxon>Zingiberaceae</taxon>
        <taxon>Zingiber</taxon>
    </lineage>
</organism>
<reference evidence="4 5" key="1">
    <citation type="submission" date="2020-08" db="EMBL/GenBank/DDBJ databases">
        <title>Plant Genome Project.</title>
        <authorList>
            <person name="Zhang R.-G."/>
        </authorList>
    </citation>
    <scope>NUCLEOTIDE SEQUENCE [LARGE SCALE GENOMIC DNA]</scope>
    <source>
        <tissue evidence="4">Rhizome</tissue>
    </source>
</reference>
<proteinExistence type="inferred from homology"/>
<name>A0A8J5L938_ZINOF</name>
<dbReference type="EMBL" id="JACMSC010000008">
    <property type="protein sequence ID" value="KAG6510614.1"/>
    <property type="molecule type" value="Genomic_DNA"/>
</dbReference>
<protein>
    <submittedName>
        <fullName evidence="4">Uncharacterized protein</fullName>
    </submittedName>
</protein>
<evidence type="ECO:0000256" key="1">
    <source>
        <dbReference type="ARBA" id="ARBA00009861"/>
    </source>
</evidence>
<comment type="similarity">
    <text evidence="1">Belongs to the plant acyltransferase family.</text>
</comment>
<dbReference type="Pfam" id="PF02458">
    <property type="entry name" value="Transferase"/>
    <property type="match status" value="1"/>
</dbReference>
<keyword evidence="3" id="KW-0012">Acyltransferase</keyword>
<evidence type="ECO:0000256" key="2">
    <source>
        <dbReference type="ARBA" id="ARBA00022679"/>
    </source>
</evidence>
<dbReference type="Proteomes" id="UP000734854">
    <property type="component" value="Unassembled WGS sequence"/>
</dbReference>
<accession>A0A8J5L938</accession>
<dbReference type="InterPro" id="IPR023213">
    <property type="entry name" value="CAT-like_dom_sf"/>
</dbReference>
<evidence type="ECO:0000313" key="5">
    <source>
        <dbReference type="Proteomes" id="UP000734854"/>
    </source>
</evidence>
<keyword evidence="5" id="KW-1185">Reference proteome</keyword>
<sequence>MLPVAAFHYRGLLMPREPPRVDFPHPEFTRPAQEHHDDITQFLLSQPLAPVSITFTAAQTLHLKKQCVPSLKCTSFEVLAWHVGRAWIWALDLPAALRVKLLFSVNVRRRMRPELPGGYYGNAFVLACAEASVAELTASGARYGIGLVQAAKEVVDDCHVRSVVDLLELRRGWPDLSASLVISSWTKLGLEEVDFGVGLPLHMGTVASEIYCFFLQLVGDLHGYTMLVSVAQAVADKFGRLCAIEDLVDREIN</sequence>
<dbReference type="GO" id="GO:0016747">
    <property type="term" value="F:acyltransferase activity, transferring groups other than amino-acyl groups"/>
    <property type="evidence" value="ECO:0007669"/>
    <property type="project" value="TreeGrafter"/>
</dbReference>
<dbReference type="PANTHER" id="PTHR31642">
    <property type="entry name" value="TRICHOTHECENE 3-O-ACETYLTRANSFERASE"/>
    <property type="match status" value="1"/>
</dbReference>
<dbReference type="AlphaFoldDB" id="A0A8J5L938"/>
<comment type="caution">
    <text evidence="4">The sequence shown here is derived from an EMBL/GenBank/DDBJ whole genome shotgun (WGS) entry which is preliminary data.</text>
</comment>
<dbReference type="InterPro" id="IPR050317">
    <property type="entry name" value="Plant_Fungal_Acyltransferase"/>
</dbReference>
<dbReference type="Gene3D" id="3.30.559.10">
    <property type="entry name" value="Chloramphenicol acetyltransferase-like domain"/>
    <property type="match status" value="1"/>
</dbReference>
<evidence type="ECO:0000256" key="3">
    <source>
        <dbReference type="ARBA" id="ARBA00023315"/>
    </source>
</evidence>
<dbReference type="PANTHER" id="PTHR31642:SF5">
    <property type="entry name" value="OS01G0104900 PROTEIN"/>
    <property type="match status" value="1"/>
</dbReference>